<dbReference type="Pfam" id="PF00702">
    <property type="entry name" value="Hydrolase"/>
    <property type="match status" value="1"/>
</dbReference>
<dbReference type="NCBIfam" id="TIGR01549">
    <property type="entry name" value="HAD-SF-IA-v1"/>
    <property type="match status" value="1"/>
</dbReference>
<comment type="caution">
    <text evidence="1">The sequence shown here is derived from an EMBL/GenBank/DDBJ whole genome shotgun (WGS) entry which is preliminary data.</text>
</comment>
<protein>
    <submittedName>
        <fullName evidence="1">Putative hydrolase of the HAD superfamily</fullName>
    </submittedName>
</protein>
<keyword evidence="2" id="KW-1185">Reference proteome</keyword>
<organism evidence="1 2">
    <name type="scientific">Streptomyces zagrosensis</name>
    <dbReference type="NCBI Taxonomy" id="1042984"/>
    <lineage>
        <taxon>Bacteria</taxon>
        <taxon>Bacillati</taxon>
        <taxon>Actinomycetota</taxon>
        <taxon>Actinomycetes</taxon>
        <taxon>Kitasatosporales</taxon>
        <taxon>Streptomycetaceae</taxon>
        <taxon>Streptomyces</taxon>
    </lineage>
</organism>
<gene>
    <name evidence="1" type="ORF">FHS42_005577</name>
</gene>
<sequence length="231" mass="25221">MTAKGALFDFSGTLFRVEPAEDWLRAALKAVGIALAPADFTRYLRELVEVGAQPGGAAPRAILPHLAQGWRERDRTAEQHHAAYLAQARQVSLPHEKLYEALYARHKEPAAWRAYPDAAEVLAQLRQGGVRIAVVSNIGWDLRPIFREHGLDQFVDAYLLSFEHSIQKPEPALFRLACAALGTAAPDTVMVGDNRQADGGAAAIGCRVHFVDHVPVTQRPNGLRPVLGLIG</sequence>
<dbReference type="GO" id="GO:0016787">
    <property type="term" value="F:hydrolase activity"/>
    <property type="evidence" value="ECO:0007669"/>
    <property type="project" value="UniProtKB-KW"/>
</dbReference>
<dbReference type="Gene3D" id="3.40.50.1000">
    <property type="entry name" value="HAD superfamily/HAD-like"/>
    <property type="match status" value="1"/>
</dbReference>
<dbReference type="SFLD" id="SFLDG01129">
    <property type="entry name" value="C1.5:_HAD__Beta-PGM__Phosphata"/>
    <property type="match status" value="1"/>
</dbReference>
<dbReference type="PRINTS" id="PR00413">
    <property type="entry name" value="HADHALOGNASE"/>
</dbReference>
<dbReference type="EMBL" id="JACHJL010000016">
    <property type="protein sequence ID" value="MBB5938488.1"/>
    <property type="molecule type" value="Genomic_DNA"/>
</dbReference>
<evidence type="ECO:0000313" key="2">
    <source>
        <dbReference type="Proteomes" id="UP000588098"/>
    </source>
</evidence>
<dbReference type="AlphaFoldDB" id="A0A7W9QF03"/>
<evidence type="ECO:0000313" key="1">
    <source>
        <dbReference type="EMBL" id="MBB5938488.1"/>
    </source>
</evidence>
<keyword evidence="1" id="KW-0378">Hydrolase</keyword>
<dbReference type="InterPro" id="IPR006439">
    <property type="entry name" value="HAD-SF_hydro_IA"/>
</dbReference>
<dbReference type="Gene3D" id="1.10.150.720">
    <property type="entry name" value="Haloacid dehalogenase-like hydrolase"/>
    <property type="match status" value="1"/>
</dbReference>
<reference evidence="1 2" key="1">
    <citation type="submission" date="2020-08" db="EMBL/GenBank/DDBJ databases">
        <title>Genomic Encyclopedia of Type Strains, Phase III (KMG-III): the genomes of soil and plant-associated and newly described type strains.</title>
        <authorList>
            <person name="Whitman W."/>
        </authorList>
    </citation>
    <scope>NUCLEOTIDE SEQUENCE [LARGE SCALE GENOMIC DNA]</scope>
    <source>
        <strain evidence="1 2">CECT 8305</strain>
    </source>
</reference>
<dbReference type="InterPro" id="IPR023214">
    <property type="entry name" value="HAD_sf"/>
</dbReference>
<dbReference type="InterPro" id="IPR036412">
    <property type="entry name" value="HAD-like_sf"/>
</dbReference>
<dbReference type="PANTHER" id="PTHR46649:SF4">
    <property type="entry name" value="HALOACID DEHALOGENASE-LIKE HYDROLASE (HAD) SUPERFAMILY PROTEIN"/>
    <property type="match status" value="1"/>
</dbReference>
<dbReference type="PANTHER" id="PTHR46649">
    <property type="match status" value="1"/>
</dbReference>
<accession>A0A7W9QF03</accession>
<dbReference type="SFLD" id="SFLDS00003">
    <property type="entry name" value="Haloacid_Dehalogenase"/>
    <property type="match status" value="1"/>
</dbReference>
<dbReference type="RefSeq" id="WP_184576272.1">
    <property type="nucleotide sequence ID" value="NZ_JACHJL010000016.1"/>
</dbReference>
<dbReference type="Proteomes" id="UP000588098">
    <property type="component" value="Unassembled WGS sequence"/>
</dbReference>
<proteinExistence type="predicted"/>
<dbReference type="SUPFAM" id="SSF56784">
    <property type="entry name" value="HAD-like"/>
    <property type="match status" value="1"/>
</dbReference>
<dbReference type="InterPro" id="IPR044924">
    <property type="entry name" value="HAD-SF_hydro_IA_REG-2-like_cap"/>
</dbReference>
<name>A0A7W9QF03_9ACTN</name>